<reference evidence="2 3" key="1">
    <citation type="submission" date="2019-03" db="EMBL/GenBank/DDBJ databases">
        <title>Genomic Encyclopedia of Type Strains, Phase IV (KMG-IV): sequencing the most valuable type-strain genomes for metagenomic binning, comparative biology and taxonomic classification.</title>
        <authorList>
            <person name="Goeker M."/>
        </authorList>
    </citation>
    <scope>NUCLEOTIDE SEQUENCE [LARGE SCALE GENOMIC DNA]</scope>
    <source>
        <strain evidence="2 3">LX-B</strain>
    </source>
</reference>
<comment type="caution">
    <text evidence="2">The sequence shown here is derived from an EMBL/GenBank/DDBJ whole genome shotgun (WGS) entry which is preliminary data.</text>
</comment>
<dbReference type="Proteomes" id="UP000295008">
    <property type="component" value="Unassembled WGS sequence"/>
</dbReference>
<feature type="compositionally biased region" description="Basic and acidic residues" evidence="1">
    <location>
        <begin position="201"/>
        <end position="225"/>
    </location>
</feature>
<organism evidence="2 3">
    <name type="scientific">Hydrogenispora ethanolica</name>
    <dbReference type="NCBI Taxonomy" id="1082276"/>
    <lineage>
        <taxon>Bacteria</taxon>
        <taxon>Bacillati</taxon>
        <taxon>Bacillota</taxon>
        <taxon>Hydrogenispora</taxon>
    </lineage>
</organism>
<sequence length="225" mass="23986">MPSANAVKPRGSCSGSRATSSAPRDNCPGSGENTAGERASFPLIRLTCSGMRESSPEGRTTSSQPRDHPAEAVAESAGARESISGAREGISPPRGDSATRWDGRSATRRLCGGSELFRPELALFRPEDSKVSGRTGTSFKGGSGGFIMVTWIGKKDGMHMPEENFWRKGRTSASLFLLRFPAGNAGLNGDGFSESRLTKAPAEDTRDPSRRSVSDGMPEKRRAYN</sequence>
<proteinExistence type="predicted"/>
<accession>A0A4R1RR72</accession>
<protein>
    <submittedName>
        <fullName evidence="2">Uncharacterized protein</fullName>
    </submittedName>
</protein>
<feature type="region of interest" description="Disordered" evidence="1">
    <location>
        <begin position="186"/>
        <end position="225"/>
    </location>
</feature>
<evidence type="ECO:0000313" key="3">
    <source>
        <dbReference type="Proteomes" id="UP000295008"/>
    </source>
</evidence>
<evidence type="ECO:0000313" key="2">
    <source>
        <dbReference type="EMBL" id="TCL68520.1"/>
    </source>
</evidence>
<gene>
    <name evidence="2" type="ORF">EDC14_101360</name>
</gene>
<keyword evidence="3" id="KW-1185">Reference proteome</keyword>
<feature type="region of interest" description="Disordered" evidence="1">
    <location>
        <begin position="1"/>
        <end position="105"/>
    </location>
</feature>
<dbReference type="AlphaFoldDB" id="A0A4R1RR72"/>
<dbReference type="EMBL" id="SLUN01000013">
    <property type="protein sequence ID" value="TCL68520.1"/>
    <property type="molecule type" value="Genomic_DNA"/>
</dbReference>
<feature type="compositionally biased region" description="Polar residues" evidence="1">
    <location>
        <begin position="13"/>
        <end position="23"/>
    </location>
</feature>
<evidence type="ECO:0000256" key="1">
    <source>
        <dbReference type="SAM" id="MobiDB-lite"/>
    </source>
</evidence>
<name>A0A4R1RR72_HYDET</name>